<evidence type="ECO:0000256" key="6">
    <source>
        <dbReference type="ARBA" id="ARBA00022692"/>
    </source>
</evidence>
<dbReference type="GO" id="GO:0015386">
    <property type="term" value="F:potassium:proton antiporter activity"/>
    <property type="evidence" value="ECO:0007669"/>
    <property type="project" value="TreeGrafter"/>
</dbReference>
<feature type="transmembrane region" description="Helical" evidence="12">
    <location>
        <begin position="221"/>
        <end position="239"/>
    </location>
</feature>
<reference evidence="15" key="1">
    <citation type="submission" date="2016-02" db="EMBL/GenBank/DDBJ databases">
        <authorList>
            <person name="Rodrigo-Torres Lidia"/>
            <person name="Arahal R.David."/>
        </authorList>
    </citation>
    <scope>NUCLEOTIDE SEQUENCE [LARGE SCALE GENOMIC DNA]</scope>
    <source>
        <strain evidence="15">CECT 9029</strain>
    </source>
</reference>
<feature type="domain" description="Cation/H+ exchanger transmembrane" evidence="13">
    <location>
        <begin position="26"/>
        <end position="396"/>
    </location>
</feature>
<dbReference type="Gene3D" id="6.10.140.1330">
    <property type="match status" value="1"/>
</dbReference>
<keyword evidence="4" id="KW-0050">Antiport</keyword>
<feature type="transmembrane region" description="Helical" evidence="12">
    <location>
        <begin position="121"/>
        <end position="142"/>
    </location>
</feature>
<gene>
    <name evidence="14" type="primary">nhaH</name>
    <name evidence="14" type="ORF">GCE9029_03282</name>
</gene>
<feature type="transmembrane region" description="Helical" evidence="12">
    <location>
        <begin position="245"/>
        <end position="262"/>
    </location>
</feature>
<evidence type="ECO:0000256" key="10">
    <source>
        <dbReference type="ARBA" id="ARBA00023136"/>
    </source>
</evidence>
<feature type="transmembrane region" description="Helical" evidence="12">
    <location>
        <begin position="187"/>
        <end position="209"/>
    </location>
</feature>
<dbReference type="PANTHER" id="PTHR10110:SF195">
    <property type="entry name" value="NA(+)_H(+) ANTIPORTER NHAS2"/>
    <property type="match status" value="1"/>
</dbReference>
<keyword evidence="8" id="KW-0915">Sodium</keyword>
<dbReference type="OrthoDB" id="9774146at2"/>
<sequence length="403" mass="44219">MTESVPALVTYAALGWVALNVIFYISERWMVFSDIIWILLAGLLYGWVASSSNAGLPELVLNPEIVLFVFVPLLIFASTKKMCLFHFRPILLPAMLAGTLGIIISMLVIGGALYLLLGVEWLPALLFGVIISATDPLAVSALFKGNEAVTENQKLLIEGESILNDGFVVTVAGILALLIFSDESFDALQTGFSFVTHIFGALISGAVLGRVARWVLKLMHTSHYILTTNITLALAYGSFALAEFLHFSGILAVFAAALAYGYKPDHDSKNRESEEKVWEYLDYAANALLFFLLGTSYFTLTSDSTLPVLYTVLALALLFAARFIALGALKPVMRVEREPLTMNEFWLLNFSGARGAVSVALILLLPSTFEYQSLFLGMAFLMILVSLIVYPLITVKIIKRMTE</sequence>
<dbReference type="Pfam" id="PF00999">
    <property type="entry name" value="Na_H_Exchanger"/>
    <property type="match status" value="1"/>
</dbReference>
<dbReference type="AlphaFoldDB" id="A0A128F6V0"/>
<evidence type="ECO:0000256" key="9">
    <source>
        <dbReference type="ARBA" id="ARBA00023065"/>
    </source>
</evidence>
<evidence type="ECO:0000256" key="12">
    <source>
        <dbReference type="SAM" id="Phobius"/>
    </source>
</evidence>
<dbReference type="PANTHER" id="PTHR10110">
    <property type="entry name" value="SODIUM/HYDROGEN EXCHANGER"/>
    <property type="match status" value="1"/>
</dbReference>
<comment type="similarity">
    <text evidence="2">Belongs to the monovalent cation:proton antiporter 1 (CPA1) transporter (TC 2.A.36) family.</text>
</comment>
<dbReference type="STRING" id="1796497.GCE9029_03282"/>
<evidence type="ECO:0000256" key="4">
    <source>
        <dbReference type="ARBA" id="ARBA00022449"/>
    </source>
</evidence>
<evidence type="ECO:0000256" key="7">
    <source>
        <dbReference type="ARBA" id="ARBA00022989"/>
    </source>
</evidence>
<feature type="transmembrane region" description="Helical" evidence="12">
    <location>
        <begin position="346"/>
        <end position="365"/>
    </location>
</feature>
<dbReference type="InterPro" id="IPR006153">
    <property type="entry name" value="Cation/H_exchanger_TM"/>
</dbReference>
<dbReference type="RefSeq" id="WP_062664773.1">
    <property type="nucleotide sequence ID" value="NZ_FIZX01000002.1"/>
</dbReference>
<protein>
    <submittedName>
        <fullName evidence="14">Na(+)/H(+) antiporter NhaH</fullName>
    </submittedName>
</protein>
<evidence type="ECO:0000259" key="13">
    <source>
        <dbReference type="Pfam" id="PF00999"/>
    </source>
</evidence>
<dbReference type="GO" id="GO:0051453">
    <property type="term" value="P:regulation of intracellular pH"/>
    <property type="evidence" value="ECO:0007669"/>
    <property type="project" value="TreeGrafter"/>
</dbReference>
<evidence type="ECO:0000256" key="2">
    <source>
        <dbReference type="ARBA" id="ARBA00007367"/>
    </source>
</evidence>
<keyword evidence="11" id="KW-0739">Sodium transport</keyword>
<feature type="transmembrane region" description="Helical" evidence="12">
    <location>
        <begin position="306"/>
        <end position="325"/>
    </location>
</feature>
<keyword evidence="3" id="KW-0813">Transport</keyword>
<evidence type="ECO:0000313" key="14">
    <source>
        <dbReference type="EMBL" id="CZF82527.1"/>
    </source>
</evidence>
<comment type="subcellular location">
    <subcellularLocation>
        <location evidence="1">Cell membrane</location>
        <topology evidence="1">Multi-pass membrane protein</topology>
    </subcellularLocation>
</comment>
<name>A0A128F6V0_9GAMM</name>
<evidence type="ECO:0000256" key="1">
    <source>
        <dbReference type="ARBA" id="ARBA00004651"/>
    </source>
</evidence>
<feature type="transmembrane region" description="Helical" evidence="12">
    <location>
        <begin position="283"/>
        <end position="300"/>
    </location>
</feature>
<keyword evidence="10 12" id="KW-0472">Membrane</keyword>
<keyword evidence="7 12" id="KW-1133">Transmembrane helix</keyword>
<dbReference type="Proteomes" id="UP000071641">
    <property type="component" value="Unassembled WGS sequence"/>
</dbReference>
<dbReference type="GO" id="GO:0005886">
    <property type="term" value="C:plasma membrane"/>
    <property type="evidence" value="ECO:0007669"/>
    <property type="project" value="UniProtKB-SubCell"/>
</dbReference>
<feature type="transmembrane region" description="Helical" evidence="12">
    <location>
        <begin position="6"/>
        <end position="24"/>
    </location>
</feature>
<dbReference type="GO" id="GO:0098719">
    <property type="term" value="P:sodium ion import across plasma membrane"/>
    <property type="evidence" value="ECO:0007669"/>
    <property type="project" value="TreeGrafter"/>
</dbReference>
<accession>A0A128F6V0</accession>
<feature type="transmembrane region" description="Helical" evidence="12">
    <location>
        <begin position="60"/>
        <end position="78"/>
    </location>
</feature>
<dbReference type="InterPro" id="IPR018422">
    <property type="entry name" value="Cation/H_exchanger_CPA1"/>
</dbReference>
<organism evidence="14 15">
    <name type="scientific">Grimontia celer</name>
    <dbReference type="NCBI Taxonomy" id="1796497"/>
    <lineage>
        <taxon>Bacteria</taxon>
        <taxon>Pseudomonadati</taxon>
        <taxon>Pseudomonadota</taxon>
        <taxon>Gammaproteobacteria</taxon>
        <taxon>Vibrionales</taxon>
        <taxon>Vibrionaceae</taxon>
        <taxon>Grimontia</taxon>
    </lineage>
</organism>
<feature type="transmembrane region" description="Helical" evidence="12">
    <location>
        <begin position="90"/>
        <end position="115"/>
    </location>
</feature>
<evidence type="ECO:0000256" key="11">
    <source>
        <dbReference type="ARBA" id="ARBA00023201"/>
    </source>
</evidence>
<evidence type="ECO:0000256" key="3">
    <source>
        <dbReference type="ARBA" id="ARBA00022448"/>
    </source>
</evidence>
<evidence type="ECO:0000256" key="8">
    <source>
        <dbReference type="ARBA" id="ARBA00023053"/>
    </source>
</evidence>
<feature type="transmembrane region" description="Helical" evidence="12">
    <location>
        <begin position="162"/>
        <end position="181"/>
    </location>
</feature>
<keyword evidence="9" id="KW-0406">Ion transport</keyword>
<keyword evidence="6 12" id="KW-0812">Transmembrane</keyword>
<keyword evidence="15" id="KW-1185">Reference proteome</keyword>
<feature type="transmembrane region" description="Helical" evidence="12">
    <location>
        <begin position="31"/>
        <end position="48"/>
    </location>
</feature>
<dbReference type="GO" id="GO:0015385">
    <property type="term" value="F:sodium:proton antiporter activity"/>
    <property type="evidence" value="ECO:0007669"/>
    <property type="project" value="InterPro"/>
</dbReference>
<proteinExistence type="inferred from homology"/>
<evidence type="ECO:0000256" key="5">
    <source>
        <dbReference type="ARBA" id="ARBA00022475"/>
    </source>
</evidence>
<feature type="transmembrane region" description="Helical" evidence="12">
    <location>
        <begin position="371"/>
        <end position="393"/>
    </location>
</feature>
<keyword evidence="5" id="KW-1003">Cell membrane</keyword>
<dbReference type="EMBL" id="FIZX01000002">
    <property type="protein sequence ID" value="CZF82527.1"/>
    <property type="molecule type" value="Genomic_DNA"/>
</dbReference>
<evidence type="ECO:0000313" key="15">
    <source>
        <dbReference type="Proteomes" id="UP000071641"/>
    </source>
</evidence>